<evidence type="ECO:0000259" key="14">
    <source>
        <dbReference type="PROSITE" id="PS51469"/>
    </source>
</evidence>
<dbReference type="PANTHER" id="PTHR12953">
    <property type="entry name" value="MEMBRANE PROTEIN CH1 RELATED"/>
    <property type="match status" value="1"/>
</dbReference>
<dbReference type="PROSITE" id="PS51469">
    <property type="entry name" value="SUN"/>
    <property type="match status" value="1"/>
</dbReference>
<evidence type="ECO:0000256" key="6">
    <source>
        <dbReference type="ARBA" id="ARBA00023136"/>
    </source>
</evidence>
<dbReference type="PANTHER" id="PTHR12953:SF0">
    <property type="entry name" value="SUN DOMAIN-CONTAINING OSSIFICATION FACTOR"/>
    <property type="match status" value="1"/>
</dbReference>
<evidence type="ECO:0000256" key="8">
    <source>
        <dbReference type="ARBA" id="ARBA00046288"/>
    </source>
</evidence>
<feature type="compositionally biased region" description="Low complexity" evidence="12">
    <location>
        <begin position="95"/>
        <end position="109"/>
    </location>
</feature>
<protein>
    <recommendedName>
        <fullName evidence="14">SUN domain-containing protein</fullName>
    </recommendedName>
</protein>
<keyword evidence="2 13" id="KW-0812">Transmembrane</keyword>
<keyword evidence="11" id="KW-0175">Coiled coil</keyword>
<feature type="transmembrane region" description="Helical" evidence="13">
    <location>
        <begin position="856"/>
        <end position="877"/>
    </location>
</feature>
<keyword evidence="3" id="KW-0732">Signal</keyword>
<feature type="region of interest" description="Disordered" evidence="12">
    <location>
        <begin position="348"/>
        <end position="384"/>
    </location>
</feature>
<dbReference type="InterPro" id="IPR045120">
    <property type="entry name" value="Suco/Slp1-like"/>
</dbReference>
<evidence type="ECO:0000256" key="9">
    <source>
        <dbReference type="ARBA" id="ARBA00061226"/>
    </source>
</evidence>
<evidence type="ECO:0000256" key="11">
    <source>
        <dbReference type="SAM" id="Coils"/>
    </source>
</evidence>
<keyword evidence="4" id="KW-0256">Endoplasmic reticulum</keyword>
<feature type="domain" description="SUN" evidence="14">
    <location>
        <begin position="127"/>
        <end position="307"/>
    </location>
</feature>
<dbReference type="InterPro" id="IPR012919">
    <property type="entry name" value="SUN_dom"/>
</dbReference>
<keyword evidence="7" id="KW-0325">Glycoprotein</keyword>
<feature type="compositionally biased region" description="Low complexity" evidence="12">
    <location>
        <begin position="738"/>
        <end position="756"/>
    </location>
</feature>
<feature type="compositionally biased region" description="Basic and acidic residues" evidence="12">
    <location>
        <begin position="928"/>
        <end position="946"/>
    </location>
</feature>
<evidence type="ECO:0000256" key="3">
    <source>
        <dbReference type="ARBA" id="ARBA00022729"/>
    </source>
</evidence>
<feature type="region of interest" description="Disordered" evidence="12">
    <location>
        <begin position="1041"/>
        <end position="1068"/>
    </location>
</feature>
<evidence type="ECO:0000256" key="10">
    <source>
        <dbReference type="ARBA" id="ARBA00064635"/>
    </source>
</evidence>
<comment type="similarity">
    <text evidence="9">Belongs to the SLP1 family.</text>
</comment>
<accession>A0AAW1DIJ4</accession>
<reference evidence="15 16" key="1">
    <citation type="submission" date="2022-12" db="EMBL/GenBank/DDBJ databases">
        <title>Chromosome-level genome assembly of true bugs.</title>
        <authorList>
            <person name="Ma L."/>
            <person name="Li H."/>
        </authorList>
    </citation>
    <scope>NUCLEOTIDE SEQUENCE [LARGE SCALE GENOMIC DNA]</scope>
    <source>
        <strain evidence="15">Lab_2022b</strain>
    </source>
</reference>
<evidence type="ECO:0000313" key="15">
    <source>
        <dbReference type="EMBL" id="KAK9510038.1"/>
    </source>
</evidence>
<evidence type="ECO:0000256" key="1">
    <source>
        <dbReference type="ARBA" id="ARBA00004389"/>
    </source>
</evidence>
<feature type="region of interest" description="Disordered" evidence="12">
    <location>
        <begin position="731"/>
        <end position="756"/>
    </location>
</feature>
<evidence type="ECO:0000256" key="4">
    <source>
        <dbReference type="ARBA" id="ARBA00022824"/>
    </source>
</evidence>
<evidence type="ECO:0000256" key="12">
    <source>
        <dbReference type="SAM" id="MobiDB-lite"/>
    </source>
</evidence>
<evidence type="ECO:0000256" key="2">
    <source>
        <dbReference type="ARBA" id="ARBA00022692"/>
    </source>
</evidence>
<evidence type="ECO:0000256" key="7">
    <source>
        <dbReference type="ARBA" id="ARBA00023180"/>
    </source>
</evidence>
<gene>
    <name evidence="15" type="ORF">O3M35_004911</name>
</gene>
<dbReference type="EMBL" id="JAPXFL010000002">
    <property type="protein sequence ID" value="KAK9510038.1"/>
    <property type="molecule type" value="Genomic_DNA"/>
</dbReference>
<feature type="compositionally biased region" description="Low complexity" evidence="12">
    <location>
        <begin position="1045"/>
        <end position="1068"/>
    </location>
</feature>
<keyword evidence="16" id="KW-1185">Reference proteome</keyword>
<dbReference type="FunFam" id="2.60.120.260:FF:000099">
    <property type="entry name" value="Uncharacterized protein, isoform C"/>
    <property type="match status" value="1"/>
</dbReference>
<feature type="region of interest" description="Disordered" evidence="12">
    <location>
        <begin position="884"/>
        <end position="957"/>
    </location>
</feature>
<comment type="caution">
    <text evidence="15">The sequence shown here is derived from an EMBL/GenBank/DDBJ whole genome shotgun (WGS) entry which is preliminary data.</text>
</comment>
<name>A0AAW1DIJ4_9HEMI</name>
<feature type="coiled-coil region" evidence="11">
    <location>
        <begin position="786"/>
        <end position="845"/>
    </location>
</feature>
<dbReference type="GO" id="GO:0005789">
    <property type="term" value="C:endoplasmic reticulum membrane"/>
    <property type="evidence" value="ECO:0007669"/>
    <property type="project" value="UniProtKB-SubCell"/>
</dbReference>
<evidence type="ECO:0000256" key="13">
    <source>
        <dbReference type="SAM" id="Phobius"/>
    </source>
</evidence>
<keyword evidence="6 13" id="KW-0472">Membrane</keyword>
<dbReference type="GO" id="GO:0034975">
    <property type="term" value="P:protein folding in endoplasmic reticulum"/>
    <property type="evidence" value="ECO:0007669"/>
    <property type="project" value="TreeGrafter"/>
</dbReference>
<dbReference type="AlphaFoldDB" id="A0AAW1DIJ4"/>
<feature type="region of interest" description="Disordered" evidence="12">
    <location>
        <begin position="94"/>
        <end position="136"/>
    </location>
</feature>
<keyword evidence="5 13" id="KW-1133">Transmembrane helix</keyword>
<feature type="compositionally biased region" description="Polar residues" evidence="12">
    <location>
        <begin position="352"/>
        <end position="362"/>
    </location>
</feature>
<dbReference type="Proteomes" id="UP001461498">
    <property type="component" value="Unassembled WGS sequence"/>
</dbReference>
<sequence>MLMPGSSTLCQGPQDAWWPSNPVLLQMSLLYLGLLSTICSFYLRLTESENSGSTGVETVLEEVLLTRAASDLIENSSTILVGLSDSGGVLPTAEPPASISVSSTSIPPSDELKKPVPPAPIQNATSQDEQQPHDDIPSFSEWAKKQMAEAEKNKGENLTVGTVKVRLKNYASPDCGAKVVASNPESLSPGAILSPSRDDYMLNACNVKIWFVVELCEAIQPQRIEIANFELFSSSPKEFSIFVSDRFPTRDWSLVKSITAKDERTVQNFPLPQLSHFAKYVKVELHSHYGTEHYCPISLFKAYGTSELEVLDNVDNDDNDNDEEVIHHAVTELFDEDEDVIGSVETRYRTPVNGNNGNIKNDGTVKENNGKSTTESDDSTGTESGNILGSAKAAVFSLVQKAVLVVKGGEKNITSDGEDVNEAGKEENRLMKYCVSPAYLIVCTNCTDDFYNRVFEYLSCSGYKLKEILSNNFIYRSLLNTRLCADIGLNFGRIIPSSVFVSPVIKAKTTVRDPQYRILDYFQSFFKPELTASLCNYLAITERKVHLNISHPEEIIEDKTPEISVIPISDELESLDKDSEKSEVIVELKTVEPPVPEKTLADSISPTKTLPPINDDLSVIVNDSKHSLDRQQYPGLDNSSTSKVNEEITISTSSPVVLPSIHTVMTSQQPTPITSINIKESAVENETVPRIETQVPLPQLQSTIQSVPVVQEEVVDPLASSSDPLASLFPELDEESTSESSSTTAKSSTASQSITSSTTQKETVFVRLANRIKALEVNMSLSGQYLEELSRRYKKQVEELQRTLSNMVEERRLANERETLQAAQINALNAKMDALTSALAELISEKDKVSMIGQHGVIIVVEVVVFLIVLAICRWIGAAKSTSSRASGKVANHQHHLVRRHSMDNVDGPAAPKIRRPSEEACIPSGNTHKELLVDDSVKRKTSREGTRRRKRRRKDRWEDEGIVIVGPDSEEPVTSVAVATSTASSSSTKWEPVSEYSSEVIVPHNQDYNVKTALWSRAKRTSHTQTSSSQETLNSLQTQNYNHSSTASSTTNTSTSTVSKPKKSSSGGAIKKIVKKFF</sequence>
<comment type="subunit">
    <text evidence="10">Interacts with EMP65.</text>
</comment>
<evidence type="ECO:0000256" key="5">
    <source>
        <dbReference type="ARBA" id="ARBA00022989"/>
    </source>
</evidence>
<evidence type="ECO:0000313" key="16">
    <source>
        <dbReference type="Proteomes" id="UP001461498"/>
    </source>
</evidence>
<dbReference type="Pfam" id="PF07738">
    <property type="entry name" value="Sad1_UNC"/>
    <property type="match status" value="1"/>
</dbReference>
<proteinExistence type="inferred from homology"/>
<organism evidence="15 16">
    <name type="scientific">Rhynocoris fuscipes</name>
    <dbReference type="NCBI Taxonomy" id="488301"/>
    <lineage>
        <taxon>Eukaryota</taxon>
        <taxon>Metazoa</taxon>
        <taxon>Ecdysozoa</taxon>
        <taxon>Arthropoda</taxon>
        <taxon>Hexapoda</taxon>
        <taxon>Insecta</taxon>
        <taxon>Pterygota</taxon>
        <taxon>Neoptera</taxon>
        <taxon>Paraneoptera</taxon>
        <taxon>Hemiptera</taxon>
        <taxon>Heteroptera</taxon>
        <taxon>Panheteroptera</taxon>
        <taxon>Cimicomorpha</taxon>
        <taxon>Reduviidae</taxon>
        <taxon>Harpactorinae</taxon>
        <taxon>Harpactorini</taxon>
        <taxon>Rhynocoris</taxon>
    </lineage>
</organism>
<comment type="subcellular location">
    <subcellularLocation>
        <location evidence="8">Endomembrane system</location>
        <topology evidence="8">Single-pass type I membrane protein</topology>
    </subcellularLocation>
    <subcellularLocation>
        <location evidence="1">Endoplasmic reticulum membrane</location>
        <topology evidence="1">Single-pass membrane protein</topology>
    </subcellularLocation>
</comment>